<name>A0ABN5F9M5_9FLAO</name>
<feature type="domain" description="RagB/SusD" evidence="6">
    <location>
        <begin position="270"/>
        <end position="491"/>
    </location>
</feature>
<dbReference type="InterPro" id="IPR012944">
    <property type="entry name" value="SusD_RagB_dom"/>
</dbReference>
<reference evidence="8 9" key="1">
    <citation type="submission" date="2017-02" db="EMBL/GenBank/DDBJ databases">
        <title>Trade-off between light-utilization and light-protection in marine flavobacteria.</title>
        <authorList>
            <person name="Kumagai Y."/>
            <person name="Yoshizawa S."/>
            <person name="Kogure K."/>
            <person name="Iwasaki W."/>
        </authorList>
    </citation>
    <scope>NUCLEOTIDE SEQUENCE [LARGE SCALE GENOMIC DNA]</scope>
    <source>
        <strain evidence="8 9">KCTC 23670</strain>
    </source>
</reference>
<evidence type="ECO:0000256" key="2">
    <source>
        <dbReference type="ARBA" id="ARBA00006275"/>
    </source>
</evidence>
<sequence length="494" mass="57143">MKKYIYIPLFILLVALSSCSDYLEREPSFSLNEENGVTNFSKAEAAVGGVYETFIDSDQWSGQYYTDLASRSGFIKWRSAEYNMEYAEGNETTTSIRYRWSYFYKSLNSANFAIEGISNLSDAQVPSEEERNSLLGQARCLRAWININLLWNYGHWWSDDYDNPNGLLYRDEVVNLGNIEKARISVGESYDKIFEDLDYAIANLGSFKSSRYVSKEFSKVLKAKILLYRGGMNDNVSDLQESLGLVNEVLNTSVSGFSMQDDLAKVYKDSWDSEENLFSRYLEEGNRTYKSYYYSANIAQRYADKLPRDEDQITAKLNFGSDWFKADPRWDIVTGDVHSPASWDTNRYYTWTKVVRLAQYDGVLEGDEKYNTYYFRYPELYIMKSELLARTGASIAEAIAPINLMRSKRTNPVLPSLTVNSQQELMDTIFKEYFLETFLENGSEYYASLRFKTAGEPWIVAIKNGKILDKNKLCYPIPEEEMEFNKLMTQNIDL</sequence>
<evidence type="ECO:0000256" key="5">
    <source>
        <dbReference type="ARBA" id="ARBA00023237"/>
    </source>
</evidence>
<evidence type="ECO:0000256" key="4">
    <source>
        <dbReference type="ARBA" id="ARBA00023136"/>
    </source>
</evidence>
<feature type="domain" description="SusD-like N-terminal" evidence="7">
    <location>
        <begin position="21"/>
        <end position="208"/>
    </location>
</feature>
<dbReference type="InterPro" id="IPR033985">
    <property type="entry name" value="SusD-like_N"/>
</dbReference>
<proteinExistence type="inferred from homology"/>
<comment type="subcellular location">
    <subcellularLocation>
        <location evidence="1">Cell outer membrane</location>
    </subcellularLocation>
</comment>
<comment type="similarity">
    <text evidence="2">Belongs to the SusD family.</text>
</comment>
<evidence type="ECO:0000256" key="1">
    <source>
        <dbReference type="ARBA" id="ARBA00004442"/>
    </source>
</evidence>
<evidence type="ECO:0008006" key="10">
    <source>
        <dbReference type="Google" id="ProtNLM"/>
    </source>
</evidence>
<dbReference type="InterPro" id="IPR011990">
    <property type="entry name" value="TPR-like_helical_dom_sf"/>
</dbReference>
<evidence type="ECO:0000313" key="8">
    <source>
        <dbReference type="EMBL" id="AUC23554.1"/>
    </source>
</evidence>
<dbReference type="Proteomes" id="UP000232721">
    <property type="component" value="Chromosome"/>
</dbReference>
<protein>
    <recommendedName>
        <fullName evidence="10">RagB/SusD family nutrient uptake outer membrane protein</fullName>
    </recommendedName>
</protein>
<gene>
    <name evidence="8" type="ORF">BTO15_16240</name>
</gene>
<dbReference type="Gene3D" id="1.25.40.390">
    <property type="match status" value="1"/>
</dbReference>
<evidence type="ECO:0000313" key="9">
    <source>
        <dbReference type="Proteomes" id="UP000232721"/>
    </source>
</evidence>
<keyword evidence="5" id="KW-0998">Cell outer membrane</keyword>
<dbReference type="PROSITE" id="PS51257">
    <property type="entry name" value="PROKAR_LIPOPROTEIN"/>
    <property type="match status" value="1"/>
</dbReference>
<dbReference type="Pfam" id="PF14322">
    <property type="entry name" value="SusD-like_3"/>
    <property type="match status" value="1"/>
</dbReference>
<evidence type="ECO:0000256" key="3">
    <source>
        <dbReference type="ARBA" id="ARBA00022729"/>
    </source>
</evidence>
<dbReference type="Pfam" id="PF07980">
    <property type="entry name" value="SusD_RagB"/>
    <property type="match status" value="1"/>
</dbReference>
<evidence type="ECO:0000259" key="7">
    <source>
        <dbReference type="Pfam" id="PF14322"/>
    </source>
</evidence>
<keyword evidence="4" id="KW-0472">Membrane</keyword>
<organism evidence="8 9">
    <name type="scientific">Polaribacter sejongensis</name>
    <dbReference type="NCBI Taxonomy" id="985043"/>
    <lineage>
        <taxon>Bacteria</taxon>
        <taxon>Pseudomonadati</taxon>
        <taxon>Bacteroidota</taxon>
        <taxon>Flavobacteriia</taxon>
        <taxon>Flavobacteriales</taxon>
        <taxon>Flavobacteriaceae</taxon>
    </lineage>
</organism>
<evidence type="ECO:0000259" key="6">
    <source>
        <dbReference type="Pfam" id="PF07980"/>
    </source>
</evidence>
<keyword evidence="3" id="KW-0732">Signal</keyword>
<dbReference type="RefSeq" id="WP_208889582.1">
    <property type="nucleotide sequence ID" value="NZ_CP019336.1"/>
</dbReference>
<dbReference type="EMBL" id="CP019336">
    <property type="protein sequence ID" value="AUC23554.1"/>
    <property type="molecule type" value="Genomic_DNA"/>
</dbReference>
<dbReference type="SUPFAM" id="SSF48452">
    <property type="entry name" value="TPR-like"/>
    <property type="match status" value="1"/>
</dbReference>
<keyword evidence="9" id="KW-1185">Reference proteome</keyword>
<accession>A0ABN5F9M5</accession>